<accession>A0A974H7H6</accession>
<gene>
    <name evidence="2" type="ORF">XELAEV_18038635mg</name>
</gene>
<keyword evidence="1" id="KW-1133">Transmembrane helix</keyword>
<name>A0A974H7H6_XENLA</name>
<dbReference type="Proteomes" id="UP000694892">
    <property type="component" value="Chromosome 8L"/>
</dbReference>
<evidence type="ECO:0000313" key="3">
    <source>
        <dbReference type="Proteomes" id="UP000694892"/>
    </source>
</evidence>
<dbReference type="AlphaFoldDB" id="A0A974H7H6"/>
<dbReference type="EMBL" id="CM004480">
    <property type="protein sequence ID" value="OCT67340.1"/>
    <property type="molecule type" value="Genomic_DNA"/>
</dbReference>
<feature type="transmembrane region" description="Helical" evidence="1">
    <location>
        <begin position="21"/>
        <end position="42"/>
    </location>
</feature>
<keyword evidence="1" id="KW-0472">Membrane</keyword>
<proteinExistence type="predicted"/>
<protein>
    <submittedName>
        <fullName evidence="2">Uncharacterized protein</fullName>
    </submittedName>
</protein>
<reference evidence="3" key="1">
    <citation type="journal article" date="2016" name="Nature">
        <title>Genome evolution in the allotetraploid frog Xenopus laevis.</title>
        <authorList>
            <person name="Session A.M."/>
            <person name="Uno Y."/>
            <person name="Kwon T."/>
            <person name="Chapman J.A."/>
            <person name="Toyoda A."/>
            <person name="Takahashi S."/>
            <person name="Fukui A."/>
            <person name="Hikosaka A."/>
            <person name="Suzuki A."/>
            <person name="Kondo M."/>
            <person name="van Heeringen S.J."/>
            <person name="Quigley I."/>
            <person name="Heinz S."/>
            <person name="Ogino H."/>
            <person name="Ochi H."/>
            <person name="Hellsten U."/>
            <person name="Lyons J.B."/>
            <person name="Simakov O."/>
            <person name="Putnam N."/>
            <person name="Stites J."/>
            <person name="Kuroki Y."/>
            <person name="Tanaka T."/>
            <person name="Michiue T."/>
            <person name="Watanabe M."/>
            <person name="Bogdanovic O."/>
            <person name="Lister R."/>
            <person name="Georgiou G."/>
            <person name="Paranjpe S.S."/>
            <person name="van Kruijsbergen I."/>
            <person name="Shu S."/>
            <person name="Carlson J."/>
            <person name="Kinoshita T."/>
            <person name="Ohta Y."/>
            <person name="Mawaribuchi S."/>
            <person name="Jenkins J."/>
            <person name="Grimwood J."/>
            <person name="Schmutz J."/>
            <person name="Mitros T."/>
            <person name="Mozaffari S.V."/>
            <person name="Suzuki Y."/>
            <person name="Haramoto Y."/>
            <person name="Yamamoto T.S."/>
            <person name="Takagi C."/>
            <person name="Heald R."/>
            <person name="Miller K."/>
            <person name="Haudenschild C."/>
            <person name="Kitzman J."/>
            <person name="Nakayama T."/>
            <person name="Izutsu Y."/>
            <person name="Robert J."/>
            <person name="Fortriede J."/>
            <person name="Burns K."/>
            <person name="Lotay V."/>
            <person name="Karimi K."/>
            <person name="Yasuoka Y."/>
            <person name="Dichmann D.S."/>
            <person name="Flajnik M.F."/>
            <person name="Houston D.W."/>
            <person name="Shendure J."/>
            <person name="DuPasquier L."/>
            <person name="Vize P.D."/>
            <person name="Zorn A.M."/>
            <person name="Ito M."/>
            <person name="Marcotte E.M."/>
            <person name="Wallingford J.B."/>
            <person name="Ito Y."/>
            <person name="Asashima M."/>
            <person name="Ueno N."/>
            <person name="Matsuda Y."/>
            <person name="Veenstra G.J."/>
            <person name="Fujiyama A."/>
            <person name="Harland R.M."/>
            <person name="Taira M."/>
            <person name="Rokhsar D.S."/>
        </authorList>
    </citation>
    <scope>NUCLEOTIDE SEQUENCE [LARGE SCALE GENOMIC DNA]</scope>
    <source>
        <strain evidence="3">J</strain>
    </source>
</reference>
<organism evidence="2 3">
    <name type="scientific">Xenopus laevis</name>
    <name type="common">African clawed frog</name>
    <dbReference type="NCBI Taxonomy" id="8355"/>
    <lineage>
        <taxon>Eukaryota</taxon>
        <taxon>Metazoa</taxon>
        <taxon>Chordata</taxon>
        <taxon>Craniata</taxon>
        <taxon>Vertebrata</taxon>
        <taxon>Euteleostomi</taxon>
        <taxon>Amphibia</taxon>
        <taxon>Batrachia</taxon>
        <taxon>Anura</taxon>
        <taxon>Pipoidea</taxon>
        <taxon>Pipidae</taxon>
        <taxon>Xenopodinae</taxon>
        <taxon>Xenopus</taxon>
        <taxon>Xenopus</taxon>
    </lineage>
</organism>
<keyword evidence="1" id="KW-0812">Transmembrane</keyword>
<sequence length="110" mass="12391">MPMENYMCAISRKKHNTVFSVHLICPWYIGTVLKRTVLFLVVSALKMHFLSCLPPLLLCGISPVTQLRSFHMRPILRLSPNNGSLLNGTRSSQGIPGHNVSFRIFCLPLI</sequence>
<evidence type="ECO:0000256" key="1">
    <source>
        <dbReference type="SAM" id="Phobius"/>
    </source>
</evidence>
<evidence type="ECO:0000313" key="2">
    <source>
        <dbReference type="EMBL" id="OCT67340.1"/>
    </source>
</evidence>